<dbReference type="AlphaFoldDB" id="A0A0F9QLB5"/>
<dbReference type="EMBL" id="LAZR01003871">
    <property type="protein sequence ID" value="KKN13906.1"/>
    <property type="molecule type" value="Genomic_DNA"/>
</dbReference>
<dbReference type="InterPro" id="IPR021671">
    <property type="entry name" value="PD(D/E)XK_Endonuc"/>
</dbReference>
<dbReference type="GO" id="GO:0003676">
    <property type="term" value="F:nucleic acid binding"/>
    <property type="evidence" value="ECO:0007669"/>
    <property type="project" value="InterPro"/>
</dbReference>
<dbReference type="Pfam" id="PF11645">
    <property type="entry name" value="PDDEXK_5"/>
    <property type="match status" value="1"/>
</dbReference>
<feature type="region of interest" description="Disordered" evidence="1">
    <location>
        <begin position="105"/>
        <end position="134"/>
    </location>
</feature>
<organism evidence="3">
    <name type="scientific">marine sediment metagenome</name>
    <dbReference type="NCBI Taxonomy" id="412755"/>
    <lineage>
        <taxon>unclassified sequences</taxon>
        <taxon>metagenomes</taxon>
        <taxon>ecological metagenomes</taxon>
    </lineage>
</organism>
<accession>A0A0F9QLB5</accession>
<dbReference type="InterPro" id="IPR011856">
    <property type="entry name" value="tRNA_endonuc-like_dom_sf"/>
</dbReference>
<reference evidence="3" key="1">
    <citation type="journal article" date="2015" name="Nature">
        <title>Complex archaea that bridge the gap between prokaryotes and eukaryotes.</title>
        <authorList>
            <person name="Spang A."/>
            <person name="Saw J.H."/>
            <person name="Jorgensen S.L."/>
            <person name="Zaremba-Niedzwiedzka K."/>
            <person name="Martijn J."/>
            <person name="Lind A.E."/>
            <person name="van Eijk R."/>
            <person name="Schleper C."/>
            <person name="Guy L."/>
            <person name="Ettema T.J."/>
        </authorList>
    </citation>
    <scope>NUCLEOTIDE SEQUENCE</scope>
</reference>
<proteinExistence type="predicted"/>
<gene>
    <name evidence="3" type="ORF">LCGC14_1001390</name>
</gene>
<comment type="caution">
    <text evidence="3">The sequence shown here is derived from an EMBL/GenBank/DDBJ whole genome shotgun (WGS) entry which is preliminary data.</text>
</comment>
<sequence length="134" mass="15140">MVSKGTQRKGDVAVTRAIASFTEVGWDVALPVSESARYDLIIDTGLELKRVQVKFTSTVEVDLRRIHSNSKGYAIKKYKSKDFDWLYVLKENGDEFLIREDLGGRSTIRPQPKHRLNEEGAAERSATRLEPEGT</sequence>
<protein>
    <recommendedName>
        <fullName evidence="2">PD(D/E)XK endonuclease domain-containing protein</fullName>
    </recommendedName>
</protein>
<feature type="domain" description="PD(D/E)XK endonuclease" evidence="2">
    <location>
        <begin position="6"/>
        <end position="98"/>
    </location>
</feature>
<evidence type="ECO:0000259" key="2">
    <source>
        <dbReference type="Pfam" id="PF11645"/>
    </source>
</evidence>
<evidence type="ECO:0000256" key="1">
    <source>
        <dbReference type="SAM" id="MobiDB-lite"/>
    </source>
</evidence>
<evidence type="ECO:0000313" key="3">
    <source>
        <dbReference type="EMBL" id="KKN13906.1"/>
    </source>
</evidence>
<feature type="compositionally biased region" description="Basic and acidic residues" evidence="1">
    <location>
        <begin position="115"/>
        <end position="134"/>
    </location>
</feature>
<dbReference type="Gene3D" id="3.40.1350.10">
    <property type="match status" value="1"/>
</dbReference>
<name>A0A0F9QLB5_9ZZZZ</name>